<reference evidence="2" key="1">
    <citation type="submission" date="2017-04" db="EMBL/GenBank/DDBJ databases">
        <title>Genome deletions in a multicellular cyanobacterial endosymbiont for morphological adaptation in marine diatoms.</title>
        <authorList>
            <person name="Wang Y."/>
            <person name="Gao H."/>
            <person name="Li R."/>
            <person name="Xu X."/>
        </authorList>
    </citation>
    <scope>NUCLEOTIDE SEQUENCE</scope>
    <source>
        <strain evidence="2">FACHB 800</strain>
    </source>
</reference>
<keyword evidence="3" id="KW-1185">Reference proteome</keyword>
<proteinExistence type="predicted"/>
<gene>
    <name evidence="2" type="ORF">B6N60_01212</name>
</gene>
<dbReference type="RefSeq" id="WP_190602717.1">
    <property type="nucleotide sequence ID" value="NZ_CP021056.1"/>
</dbReference>
<organism evidence="2 3">
    <name type="scientific">Richelia sinica FACHB-800</name>
    <dbReference type="NCBI Taxonomy" id="1357546"/>
    <lineage>
        <taxon>Bacteria</taxon>
        <taxon>Bacillati</taxon>
        <taxon>Cyanobacteriota</taxon>
        <taxon>Cyanophyceae</taxon>
        <taxon>Nostocales</taxon>
        <taxon>Nostocaceae</taxon>
        <taxon>Richelia</taxon>
    </lineage>
</organism>
<accession>A0A975Y3V4</accession>
<evidence type="ECO:0008006" key="4">
    <source>
        <dbReference type="Google" id="ProtNLM"/>
    </source>
</evidence>
<keyword evidence="1" id="KW-0812">Transmembrane</keyword>
<keyword evidence="1" id="KW-0472">Membrane</keyword>
<evidence type="ECO:0000313" key="3">
    <source>
        <dbReference type="Proteomes" id="UP000683511"/>
    </source>
</evidence>
<keyword evidence="1" id="KW-1133">Transmembrane helix</keyword>
<dbReference type="KEGG" id="rsin:B6N60_01212"/>
<name>A0A975Y3V4_9NOST</name>
<dbReference type="EMBL" id="CP021056">
    <property type="protein sequence ID" value="QXE22529.1"/>
    <property type="molecule type" value="Genomic_DNA"/>
</dbReference>
<dbReference type="AlphaFoldDB" id="A0A975Y3V4"/>
<protein>
    <recommendedName>
        <fullName evidence="4">DUF218 domain-containing protein</fullName>
    </recommendedName>
</protein>
<feature type="transmembrane region" description="Helical" evidence="1">
    <location>
        <begin position="26"/>
        <end position="48"/>
    </location>
</feature>
<dbReference type="Proteomes" id="UP000683511">
    <property type="component" value="Chromosome"/>
</dbReference>
<sequence length="232" mass="26662">MKPKFTTQLQFFLVRKSRKLWQLLHFFKRSLCLVLAIWLIYITVNLIFASSRSVDALFVLGGSIRREIYVAQLSKQFPQTPILISSGSKDPCIWLIFQREAANSQQVWLESCAKSTFDNFYYGIPILQAWKVKRVKLITSAKQTFRATLISKILFSSHGIWVDIDDVQEIGVPGNKENLLKTMLDLIRSLGWAVVSQFIQPQCSHLIKLVDVDLPTWERRGFNCEHQGGLGK</sequence>
<evidence type="ECO:0000256" key="1">
    <source>
        <dbReference type="SAM" id="Phobius"/>
    </source>
</evidence>
<evidence type="ECO:0000313" key="2">
    <source>
        <dbReference type="EMBL" id="QXE22529.1"/>
    </source>
</evidence>